<protein>
    <submittedName>
        <fullName evidence="1">Uncharacterized protein</fullName>
    </submittedName>
</protein>
<evidence type="ECO:0000313" key="2">
    <source>
        <dbReference type="Proteomes" id="UP001157502"/>
    </source>
</evidence>
<reference evidence="1" key="1">
    <citation type="submission" date="2021-05" db="EMBL/GenBank/DDBJ databases">
        <authorList>
            <person name="Pan Q."/>
            <person name="Jouanno E."/>
            <person name="Zahm M."/>
            <person name="Klopp C."/>
            <person name="Cabau C."/>
            <person name="Louis A."/>
            <person name="Berthelot C."/>
            <person name="Parey E."/>
            <person name="Roest Crollius H."/>
            <person name="Montfort J."/>
            <person name="Robinson-Rechavi M."/>
            <person name="Bouchez O."/>
            <person name="Lampietro C."/>
            <person name="Lopez Roques C."/>
            <person name="Donnadieu C."/>
            <person name="Postlethwait J."/>
            <person name="Bobe J."/>
            <person name="Dillon D."/>
            <person name="Chandos A."/>
            <person name="von Hippel F."/>
            <person name="Guiguen Y."/>
        </authorList>
    </citation>
    <scope>NUCLEOTIDE SEQUENCE</scope>
    <source>
        <strain evidence="1">YG-Jan2019</strain>
    </source>
</reference>
<feature type="non-terminal residue" evidence="1">
    <location>
        <position position="89"/>
    </location>
</feature>
<dbReference type="EMBL" id="CM055741">
    <property type="protein sequence ID" value="KAJ8002087.1"/>
    <property type="molecule type" value="Genomic_DNA"/>
</dbReference>
<gene>
    <name evidence="1" type="ORF">DPEC_G00176160</name>
</gene>
<sequence>MAEEKECLVLEVRKVSLECELYQNKCTVLQSQLRELQAERDHAYLFRDEAHTQIAQSLAEKDTLRSQLLELQEKVFTWKPCTDSPSSQG</sequence>
<dbReference type="Proteomes" id="UP001157502">
    <property type="component" value="Chromosome 14"/>
</dbReference>
<name>A0ACC2GEM5_DALPE</name>
<comment type="caution">
    <text evidence="1">The sequence shown here is derived from an EMBL/GenBank/DDBJ whole genome shotgun (WGS) entry which is preliminary data.</text>
</comment>
<accession>A0ACC2GEM5</accession>
<keyword evidence="2" id="KW-1185">Reference proteome</keyword>
<organism evidence="1 2">
    <name type="scientific">Dallia pectoralis</name>
    <name type="common">Alaska blackfish</name>
    <dbReference type="NCBI Taxonomy" id="75939"/>
    <lineage>
        <taxon>Eukaryota</taxon>
        <taxon>Metazoa</taxon>
        <taxon>Chordata</taxon>
        <taxon>Craniata</taxon>
        <taxon>Vertebrata</taxon>
        <taxon>Euteleostomi</taxon>
        <taxon>Actinopterygii</taxon>
        <taxon>Neopterygii</taxon>
        <taxon>Teleostei</taxon>
        <taxon>Protacanthopterygii</taxon>
        <taxon>Esociformes</taxon>
        <taxon>Umbridae</taxon>
        <taxon>Dallia</taxon>
    </lineage>
</organism>
<proteinExistence type="predicted"/>
<evidence type="ECO:0000313" key="1">
    <source>
        <dbReference type="EMBL" id="KAJ8002087.1"/>
    </source>
</evidence>